<evidence type="ECO:0000256" key="3">
    <source>
        <dbReference type="ARBA" id="ARBA00023163"/>
    </source>
</evidence>
<proteinExistence type="predicted"/>
<keyword evidence="7" id="KW-1185">Reference proteome</keyword>
<accession>A0ABP5DG84</accession>
<dbReference type="Pfam" id="PF00440">
    <property type="entry name" value="TetR_N"/>
    <property type="match status" value="1"/>
</dbReference>
<dbReference type="PANTHER" id="PTHR30055">
    <property type="entry name" value="HTH-TYPE TRANSCRIPTIONAL REGULATOR RUTR"/>
    <property type="match status" value="1"/>
</dbReference>
<dbReference type="InterPro" id="IPR036271">
    <property type="entry name" value="Tet_transcr_reg_TetR-rel_C_sf"/>
</dbReference>
<dbReference type="Gene3D" id="1.10.357.10">
    <property type="entry name" value="Tetracycline Repressor, domain 2"/>
    <property type="match status" value="1"/>
</dbReference>
<feature type="DNA-binding region" description="H-T-H motif" evidence="4">
    <location>
        <begin position="46"/>
        <end position="65"/>
    </location>
</feature>
<dbReference type="SUPFAM" id="SSF46689">
    <property type="entry name" value="Homeodomain-like"/>
    <property type="match status" value="1"/>
</dbReference>
<evidence type="ECO:0000313" key="6">
    <source>
        <dbReference type="EMBL" id="GAA1979544.1"/>
    </source>
</evidence>
<dbReference type="Proteomes" id="UP001500326">
    <property type="component" value="Unassembled WGS sequence"/>
</dbReference>
<dbReference type="SUPFAM" id="SSF48498">
    <property type="entry name" value="Tetracyclin repressor-like, C-terminal domain"/>
    <property type="match status" value="1"/>
</dbReference>
<keyword evidence="1" id="KW-0805">Transcription regulation</keyword>
<dbReference type="InterPro" id="IPR001647">
    <property type="entry name" value="HTH_TetR"/>
</dbReference>
<evidence type="ECO:0000256" key="1">
    <source>
        <dbReference type="ARBA" id="ARBA00023015"/>
    </source>
</evidence>
<feature type="domain" description="HTH tetR-type" evidence="5">
    <location>
        <begin position="25"/>
        <end position="83"/>
    </location>
</feature>
<dbReference type="PROSITE" id="PS50977">
    <property type="entry name" value="HTH_TETR_2"/>
    <property type="match status" value="1"/>
</dbReference>
<dbReference type="InterPro" id="IPR009057">
    <property type="entry name" value="Homeodomain-like_sf"/>
</dbReference>
<evidence type="ECO:0000313" key="7">
    <source>
        <dbReference type="Proteomes" id="UP001500326"/>
    </source>
</evidence>
<reference evidence="7" key="1">
    <citation type="journal article" date="2019" name="Int. J. Syst. Evol. Microbiol.">
        <title>The Global Catalogue of Microorganisms (GCM) 10K type strain sequencing project: providing services to taxonomists for standard genome sequencing and annotation.</title>
        <authorList>
            <consortium name="The Broad Institute Genomics Platform"/>
            <consortium name="The Broad Institute Genome Sequencing Center for Infectious Disease"/>
            <person name="Wu L."/>
            <person name="Ma J."/>
        </authorList>
    </citation>
    <scope>NUCLEOTIDE SEQUENCE [LARGE SCALE GENOMIC DNA]</scope>
    <source>
        <strain evidence="7">JCM 14902</strain>
    </source>
</reference>
<sequence>MFELTEGGLDVASVQRERAVRSDSTRNRDAILQAAAECLSVNPSASLADIAQAAGIARITLYGHFSSRNELLTELVHTSMARVEAELASVDLSGDTWHALEALVASSWRLVSSLSVLRGVAEHALPADEMHGSHGDPRTRVEHLLARGRADGSFRDDQSIAWQTACYFSLLHGAAAEVRAGRLSEDEVQESLIQTLRALLQAPSAQ</sequence>
<organism evidence="6 7">
    <name type="scientific">Microbacterium pumilum</name>
    <dbReference type="NCBI Taxonomy" id="344165"/>
    <lineage>
        <taxon>Bacteria</taxon>
        <taxon>Bacillati</taxon>
        <taxon>Actinomycetota</taxon>
        <taxon>Actinomycetes</taxon>
        <taxon>Micrococcales</taxon>
        <taxon>Microbacteriaceae</taxon>
        <taxon>Microbacterium</taxon>
    </lineage>
</organism>
<dbReference type="PANTHER" id="PTHR30055:SF234">
    <property type="entry name" value="HTH-TYPE TRANSCRIPTIONAL REGULATOR BETI"/>
    <property type="match status" value="1"/>
</dbReference>
<evidence type="ECO:0000256" key="4">
    <source>
        <dbReference type="PROSITE-ProRule" id="PRU00335"/>
    </source>
</evidence>
<evidence type="ECO:0000259" key="5">
    <source>
        <dbReference type="PROSITE" id="PS50977"/>
    </source>
</evidence>
<dbReference type="EMBL" id="BAAAOH010000001">
    <property type="protein sequence ID" value="GAA1979544.1"/>
    <property type="molecule type" value="Genomic_DNA"/>
</dbReference>
<gene>
    <name evidence="6" type="ORF">GCM10009777_11170</name>
</gene>
<keyword evidence="2 4" id="KW-0238">DNA-binding</keyword>
<comment type="caution">
    <text evidence="6">The sequence shown here is derived from an EMBL/GenBank/DDBJ whole genome shotgun (WGS) entry which is preliminary data.</text>
</comment>
<dbReference type="InterPro" id="IPR050109">
    <property type="entry name" value="HTH-type_TetR-like_transc_reg"/>
</dbReference>
<evidence type="ECO:0000256" key="2">
    <source>
        <dbReference type="ARBA" id="ARBA00023125"/>
    </source>
</evidence>
<protein>
    <recommendedName>
        <fullName evidence="5">HTH tetR-type domain-containing protein</fullName>
    </recommendedName>
</protein>
<keyword evidence="3" id="KW-0804">Transcription</keyword>
<name>A0ABP5DG84_9MICO</name>